<dbReference type="Gene3D" id="3.80.10.10">
    <property type="entry name" value="Ribonuclease Inhibitor"/>
    <property type="match status" value="1"/>
</dbReference>
<dbReference type="EMBL" id="CAXHTB010000023">
    <property type="protein sequence ID" value="CAL0332096.1"/>
    <property type="molecule type" value="Genomic_DNA"/>
</dbReference>
<dbReference type="InterPro" id="IPR053781">
    <property type="entry name" value="F-box_AtFBL13-like"/>
</dbReference>
<gene>
    <name evidence="2" type="ORF">LLUT_LOCUS33156</name>
</gene>
<dbReference type="Pfam" id="PF08387">
    <property type="entry name" value="FBD"/>
    <property type="match status" value="1"/>
</dbReference>
<keyword evidence="3" id="KW-1185">Reference proteome</keyword>
<name>A0AAV1YDJ3_LUPLU</name>
<accession>A0AAV1YDJ3</accession>
<dbReference type="Proteomes" id="UP001497480">
    <property type="component" value="Unassembled WGS sequence"/>
</dbReference>
<dbReference type="SMART" id="SM00579">
    <property type="entry name" value="FBD"/>
    <property type="match status" value="1"/>
</dbReference>
<evidence type="ECO:0000313" key="2">
    <source>
        <dbReference type="EMBL" id="CAL0332096.1"/>
    </source>
</evidence>
<dbReference type="InterPro" id="IPR032675">
    <property type="entry name" value="LRR_dom_sf"/>
</dbReference>
<evidence type="ECO:0000259" key="1">
    <source>
        <dbReference type="SMART" id="SM00579"/>
    </source>
</evidence>
<organism evidence="2 3">
    <name type="scientific">Lupinus luteus</name>
    <name type="common">European yellow lupine</name>
    <dbReference type="NCBI Taxonomy" id="3873"/>
    <lineage>
        <taxon>Eukaryota</taxon>
        <taxon>Viridiplantae</taxon>
        <taxon>Streptophyta</taxon>
        <taxon>Embryophyta</taxon>
        <taxon>Tracheophyta</taxon>
        <taxon>Spermatophyta</taxon>
        <taxon>Magnoliopsida</taxon>
        <taxon>eudicotyledons</taxon>
        <taxon>Gunneridae</taxon>
        <taxon>Pentapetalae</taxon>
        <taxon>rosids</taxon>
        <taxon>fabids</taxon>
        <taxon>Fabales</taxon>
        <taxon>Fabaceae</taxon>
        <taxon>Papilionoideae</taxon>
        <taxon>50 kb inversion clade</taxon>
        <taxon>genistoids sensu lato</taxon>
        <taxon>core genistoids</taxon>
        <taxon>Genisteae</taxon>
        <taxon>Lupinus</taxon>
    </lineage>
</organism>
<protein>
    <recommendedName>
        <fullName evidence="1">FBD domain-containing protein</fullName>
    </recommendedName>
</protein>
<feature type="domain" description="FBD" evidence="1">
    <location>
        <begin position="327"/>
        <end position="405"/>
    </location>
</feature>
<dbReference type="InterPro" id="IPR036047">
    <property type="entry name" value="F-box-like_dom_sf"/>
</dbReference>
<sequence>MEEQSKRGLSISDLHDCIVQEIISVIPIKEAVRTSVLSKKWEHLWKNISKLDLEEEAHENREQFKDFIEKILMVFNTSGIRKFSLSFEVGEDVAEVNKWLSRVINPNIEEVTLDLGKPDQQLFFHEHLFISRTLTKLKLSMEHVIEFPSSIHFRSLKILSMTDVIFPDTSSTQIFFSTSCPSLEELTLVNCNWENVREVIIISCPLLQKLVIEEWGDHDEDEDEDEDDENDDPARGCRIVINGSNITTFSYGGELRNDYSLSHSTSSVTDVSITVYRGGNNWEAGYFVFNLLTALANIVEKLKITDYAFQGVYLPKDCENYIFPLPCCFGTYLKTIKIYYFYGNEAELNAIKFLLQEASVLETLYVYIDEEHDYDSPTGEDTLEEIYEQIMQYPRASKDCELELE</sequence>
<evidence type="ECO:0000313" key="3">
    <source>
        <dbReference type="Proteomes" id="UP001497480"/>
    </source>
</evidence>
<dbReference type="InterPro" id="IPR006566">
    <property type="entry name" value="FBD"/>
</dbReference>
<proteinExistence type="predicted"/>
<dbReference type="SUPFAM" id="SSF52047">
    <property type="entry name" value="RNI-like"/>
    <property type="match status" value="1"/>
</dbReference>
<dbReference type="AlphaFoldDB" id="A0AAV1YDJ3"/>
<dbReference type="InterPro" id="IPR055357">
    <property type="entry name" value="LRR_At1g61320_AtMIF1"/>
</dbReference>
<dbReference type="InterPro" id="IPR050232">
    <property type="entry name" value="FBL13/AtMIF1-like"/>
</dbReference>
<dbReference type="CDD" id="cd22160">
    <property type="entry name" value="F-box_AtFBL13-like"/>
    <property type="match status" value="1"/>
</dbReference>
<comment type="caution">
    <text evidence="2">The sequence shown here is derived from an EMBL/GenBank/DDBJ whole genome shotgun (WGS) entry which is preliminary data.</text>
</comment>
<reference evidence="2 3" key="1">
    <citation type="submission" date="2024-03" db="EMBL/GenBank/DDBJ databases">
        <authorList>
            <person name="Martinez-Hernandez J."/>
        </authorList>
    </citation>
    <scope>NUCLEOTIDE SEQUENCE [LARGE SCALE GENOMIC DNA]</scope>
</reference>
<dbReference type="PANTHER" id="PTHR31900">
    <property type="entry name" value="F-BOX/RNI SUPERFAMILY PROTEIN-RELATED"/>
    <property type="match status" value="1"/>
</dbReference>
<dbReference type="PANTHER" id="PTHR31900:SF30">
    <property type="entry name" value="SUPERFAMILY PROTEIN, PUTATIVE-RELATED"/>
    <property type="match status" value="1"/>
</dbReference>
<dbReference type="SUPFAM" id="SSF81383">
    <property type="entry name" value="F-box domain"/>
    <property type="match status" value="1"/>
</dbReference>
<dbReference type="Pfam" id="PF23622">
    <property type="entry name" value="LRR_At1g61320_AtMIF1"/>
    <property type="match status" value="1"/>
</dbReference>